<feature type="domain" description="ComEC/Rec2-related protein" evidence="7">
    <location>
        <begin position="207"/>
        <end position="473"/>
    </location>
</feature>
<dbReference type="GO" id="GO:0005886">
    <property type="term" value="C:plasma membrane"/>
    <property type="evidence" value="ECO:0007669"/>
    <property type="project" value="UniProtKB-SubCell"/>
</dbReference>
<sequence>MLLGASGLFPFSFLVVASVLCLLLGFLFLRRRFSSVSVFGCVAMVAACRYVAGAGIPSDVEVRQLSPALPLYGVELIGRIATQPVYYAYRDSGRGSWVFPFECEGLNLSGEWRRRSGRVQVRIGGAPPDLDIAFDDRLLLSGQLRKRRYPGGEPIEMAVQSMAWEELSGPRRYYPRVWGQALRERVAESLSKGIGRYPSQLAVYKALLLGYRKAVPSAINEQFSRTGTMHIFAISGLHVGMAGLFLTIVLQSIGVPRNWWGVWLLPLLLLYVVSTGMKSSALRAVTMASVYFLAPLFRRQPDVSVSIAFALILLLGFHPAEILSAGFIFSFIVVSFIVMGFSVVPEGFVYRGRGWLNGAWAYVASLGITSVAAFIASMPLTSLYFATFSPVSLFGNLIVVPLTFCIVLCGWLSIVLPVASEVFNYAALAFIDGLLGSTGWLAQLPGACWSVARPPLLASFLWYAGWILLLVHARNRDQRKVAAFLLLLALATALAPVILPG</sequence>
<reference evidence="9 10" key="1">
    <citation type="submission" date="2019-04" db="EMBL/GenBank/DDBJ databases">
        <authorList>
            <person name="Van Vliet M D."/>
        </authorList>
    </citation>
    <scope>NUCLEOTIDE SEQUENCE [LARGE SCALE GENOMIC DNA]</scope>
    <source>
        <strain evidence="9 10">F21</strain>
    </source>
</reference>
<keyword evidence="5 6" id="KW-0472">Membrane</keyword>
<accession>A0A6C2ULV2</accession>
<proteinExistence type="predicted"/>
<name>A0A6C2ULV2_9BACT</name>
<feature type="transmembrane region" description="Helical" evidence="6">
    <location>
        <begin position="454"/>
        <end position="474"/>
    </location>
</feature>
<feature type="transmembrane region" description="Helical" evidence="6">
    <location>
        <begin position="360"/>
        <end position="387"/>
    </location>
</feature>
<keyword evidence="2" id="KW-1003">Cell membrane</keyword>
<dbReference type="Pfam" id="PF03772">
    <property type="entry name" value="Competence"/>
    <property type="match status" value="1"/>
</dbReference>
<feature type="transmembrane region" description="Helical" evidence="6">
    <location>
        <begin position="260"/>
        <end position="282"/>
    </location>
</feature>
<evidence type="ECO:0000256" key="3">
    <source>
        <dbReference type="ARBA" id="ARBA00022692"/>
    </source>
</evidence>
<keyword evidence="3 6" id="KW-0812">Transmembrane</keyword>
<evidence type="ECO:0000256" key="6">
    <source>
        <dbReference type="SAM" id="Phobius"/>
    </source>
</evidence>
<dbReference type="PANTHER" id="PTHR30619:SF1">
    <property type="entry name" value="RECOMBINATION PROTEIN 2"/>
    <property type="match status" value="1"/>
</dbReference>
<feature type="transmembrane region" description="Helical" evidence="6">
    <location>
        <begin position="393"/>
        <end position="415"/>
    </location>
</feature>
<dbReference type="InterPro" id="IPR004477">
    <property type="entry name" value="ComEC_N"/>
</dbReference>
<evidence type="ECO:0000313" key="9">
    <source>
        <dbReference type="EMBL" id="VGO21242.1"/>
    </source>
</evidence>
<feature type="transmembrane region" description="Helical" evidence="6">
    <location>
        <begin position="481"/>
        <end position="499"/>
    </location>
</feature>
<feature type="transmembrane region" description="Helical" evidence="6">
    <location>
        <begin position="6"/>
        <end position="29"/>
    </location>
</feature>
<keyword evidence="10" id="KW-1185">Reference proteome</keyword>
<dbReference type="InterPro" id="IPR025405">
    <property type="entry name" value="DUF4131"/>
</dbReference>
<keyword evidence="4 6" id="KW-1133">Transmembrane helix</keyword>
<organism evidence="9 10">
    <name type="scientific">Pontiella sulfatireligans</name>
    <dbReference type="NCBI Taxonomy" id="2750658"/>
    <lineage>
        <taxon>Bacteria</taxon>
        <taxon>Pseudomonadati</taxon>
        <taxon>Kiritimatiellota</taxon>
        <taxon>Kiritimatiellia</taxon>
        <taxon>Kiritimatiellales</taxon>
        <taxon>Pontiellaceae</taxon>
        <taxon>Pontiella</taxon>
    </lineage>
</organism>
<dbReference type="EMBL" id="CAAHFH010000002">
    <property type="protein sequence ID" value="VGO21242.1"/>
    <property type="molecule type" value="Genomic_DNA"/>
</dbReference>
<feature type="domain" description="DUF4131" evidence="8">
    <location>
        <begin position="9"/>
        <end position="149"/>
    </location>
</feature>
<feature type="transmembrane region" description="Helical" evidence="6">
    <location>
        <begin position="326"/>
        <end position="348"/>
    </location>
</feature>
<evidence type="ECO:0000256" key="5">
    <source>
        <dbReference type="ARBA" id="ARBA00023136"/>
    </source>
</evidence>
<feature type="transmembrane region" description="Helical" evidence="6">
    <location>
        <begin position="422"/>
        <end position="442"/>
    </location>
</feature>
<feature type="transmembrane region" description="Helical" evidence="6">
    <location>
        <begin position="303"/>
        <end position="320"/>
    </location>
</feature>
<dbReference type="InterPro" id="IPR052159">
    <property type="entry name" value="Competence_DNA_uptake"/>
</dbReference>
<dbReference type="PANTHER" id="PTHR30619">
    <property type="entry name" value="DNA INTERNALIZATION/COMPETENCE PROTEIN COMEC/REC2"/>
    <property type="match status" value="1"/>
</dbReference>
<gene>
    <name evidence="9" type="primary">comEC</name>
    <name evidence="9" type="ORF">SCARR_03314</name>
</gene>
<comment type="subcellular location">
    <subcellularLocation>
        <location evidence="1">Cell membrane</location>
        <topology evidence="1">Multi-pass membrane protein</topology>
    </subcellularLocation>
</comment>
<dbReference type="AlphaFoldDB" id="A0A6C2ULV2"/>
<evidence type="ECO:0000256" key="1">
    <source>
        <dbReference type="ARBA" id="ARBA00004651"/>
    </source>
</evidence>
<dbReference type="Proteomes" id="UP000346198">
    <property type="component" value="Unassembled WGS sequence"/>
</dbReference>
<dbReference type="Pfam" id="PF13567">
    <property type="entry name" value="DUF4131"/>
    <property type="match status" value="1"/>
</dbReference>
<evidence type="ECO:0000313" key="10">
    <source>
        <dbReference type="Proteomes" id="UP000346198"/>
    </source>
</evidence>
<evidence type="ECO:0000259" key="8">
    <source>
        <dbReference type="Pfam" id="PF13567"/>
    </source>
</evidence>
<protein>
    <submittedName>
        <fullName evidence="9">ComE operon protein 3</fullName>
    </submittedName>
</protein>
<feature type="transmembrane region" description="Helical" evidence="6">
    <location>
        <begin position="231"/>
        <end position="254"/>
    </location>
</feature>
<dbReference type="NCBIfam" id="TIGR00360">
    <property type="entry name" value="ComEC_N-term"/>
    <property type="match status" value="1"/>
</dbReference>
<evidence type="ECO:0000259" key="7">
    <source>
        <dbReference type="Pfam" id="PF03772"/>
    </source>
</evidence>
<evidence type="ECO:0000256" key="4">
    <source>
        <dbReference type="ARBA" id="ARBA00022989"/>
    </source>
</evidence>
<evidence type="ECO:0000256" key="2">
    <source>
        <dbReference type="ARBA" id="ARBA00022475"/>
    </source>
</evidence>